<comment type="caution">
    <text evidence="2">The sequence shown here is derived from an EMBL/GenBank/DDBJ whole genome shotgun (WGS) entry which is preliminary data.</text>
</comment>
<dbReference type="AlphaFoldDB" id="A0AAD7VK84"/>
<dbReference type="Proteomes" id="UP001163823">
    <property type="component" value="Chromosome 2"/>
</dbReference>
<evidence type="ECO:0000313" key="3">
    <source>
        <dbReference type="Proteomes" id="UP001163823"/>
    </source>
</evidence>
<keyword evidence="3" id="KW-1185">Reference proteome</keyword>
<organism evidence="2 3">
    <name type="scientific">Quillaja saponaria</name>
    <name type="common">Soap bark tree</name>
    <dbReference type="NCBI Taxonomy" id="32244"/>
    <lineage>
        <taxon>Eukaryota</taxon>
        <taxon>Viridiplantae</taxon>
        <taxon>Streptophyta</taxon>
        <taxon>Embryophyta</taxon>
        <taxon>Tracheophyta</taxon>
        <taxon>Spermatophyta</taxon>
        <taxon>Magnoliopsida</taxon>
        <taxon>eudicotyledons</taxon>
        <taxon>Gunneridae</taxon>
        <taxon>Pentapetalae</taxon>
        <taxon>rosids</taxon>
        <taxon>fabids</taxon>
        <taxon>Fabales</taxon>
        <taxon>Quillajaceae</taxon>
        <taxon>Quillaja</taxon>
    </lineage>
</organism>
<proteinExistence type="predicted"/>
<evidence type="ECO:0000313" key="2">
    <source>
        <dbReference type="EMBL" id="KAJ7978579.1"/>
    </source>
</evidence>
<evidence type="ECO:0000256" key="1">
    <source>
        <dbReference type="SAM" id="MobiDB-lite"/>
    </source>
</evidence>
<gene>
    <name evidence="2" type="ORF">O6P43_002086</name>
</gene>
<dbReference type="KEGG" id="qsa:O6P43_002086"/>
<accession>A0AAD7VK84</accession>
<dbReference type="EMBL" id="JARAOO010000002">
    <property type="protein sequence ID" value="KAJ7978579.1"/>
    <property type="molecule type" value="Genomic_DNA"/>
</dbReference>
<sequence length="178" mass="19161">MMAPMRDVAMPFDSTSPICTRLLPPHVHYAGPSSSLHAYVGPSFSSHAYNGPSSSHIPSVSHAYAGPSSSHVPNYTTDDVYRPSITHLGSPSHDINASPIPNMFQYGTTPESYRAPIPHTYDIGMGSMTQLHTDYTGWHVDAEDLAGYNDECGSGPGSDETDDLGHVTQQNMSRDIAP</sequence>
<name>A0AAD7VK84_QUISA</name>
<reference evidence="2" key="1">
    <citation type="journal article" date="2023" name="Science">
        <title>Elucidation of the pathway for biosynthesis of saponin adjuvants from the soapbark tree.</title>
        <authorList>
            <person name="Reed J."/>
            <person name="Orme A."/>
            <person name="El-Demerdash A."/>
            <person name="Owen C."/>
            <person name="Martin L.B.B."/>
            <person name="Misra R.C."/>
            <person name="Kikuchi S."/>
            <person name="Rejzek M."/>
            <person name="Martin A.C."/>
            <person name="Harkess A."/>
            <person name="Leebens-Mack J."/>
            <person name="Louveau T."/>
            <person name="Stephenson M.J."/>
            <person name="Osbourn A."/>
        </authorList>
    </citation>
    <scope>NUCLEOTIDE SEQUENCE</scope>
    <source>
        <strain evidence="2">S10</strain>
    </source>
</reference>
<feature type="region of interest" description="Disordered" evidence="1">
    <location>
        <begin position="149"/>
        <end position="178"/>
    </location>
</feature>
<protein>
    <submittedName>
        <fullName evidence="2">Uncharacterized protein</fullName>
    </submittedName>
</protein>
<feature type="compositionally biased region" description="Polar residues" evidence="1">
    <location>
        <begin position="167"/>
        <end position="178"/>
    </location>
</feature>